<organism evidence="1 2">
    <name type="scientific">Stanieria cyanosphaera (strain ATCC 29371 / PCC 7437)</name>
    <dbReference type="NCBI Taxonomy" id="111780"/>
    <lineage>
        <taxon>Bacteria</taxon>
        <taxon>Bacillati</taxon>
        <taxon>Cyanobacteriota</taxon>
        <taxon>Cyanophyceae</taxon>
        <taxon>Pleurocapsales</taxon>
        <taxon>Dermocarpellaceae</taxon>
        <taxon>Stanieria</taxon>
    </lineage>
</organism>
<dbReference type="HOGENOM" id="CLU_1439570_0_0_3"/>
<dbReference type="eggNOG" id="ENOG50319X4">
    <property type="taxonomic scope" value="Bacteria"/>
</dbReference>
<dbReference type="AlphaFoldDB" id="K9XUY4"/>
<dbReference type="OrthoDB" id="581825at2"/>
<gene>
    <name evidence="1" type="ordered locus">Sta7437_2832</name>
</gene>
<dbReference type="Proteomes" id="UP000010473">
    <property type="component" value="Chromosome"/>
</dbReference>
<name>K9XUY4_STAC7</name>
<protein>
    <submittedName>
        <fullName evidence="1">Uncharacterized protein</fullName>
    </submittedName>
</protein>
<dbReference type="PATRIC" id="fig|111780.3.peg.2947"/>
<accession>K9XUY4</accession>
<sequence>MDLFVSPIASLLQTIIQEAHAENKRRHEQKMAEINLIANSELRDCYVQQLLLDKFLAPIEDAQHKIQNAAKHAQYMAEAVNYYYRDHNLTKDQAKDVCQQFRFLAVKIAQVDSLYNLKLIYEAITLFTHRMADFQHQERESSIERAIRKKILYPLGTCIAVENNFQRRVSFFN</sequence>
<evidence type="ECO:0000313" key="1">
    <source>
        <dbReference type="EMBL" id="AFZ36353.1"/>
    </source>
</evidence>
<dbReference type="KEGG" id="scs:Sta7437_2832"/>
<proteinExistence type="predicted"/>
<dbReference type="EMBL" id="CP003653">
    <property type="protein sequence ID" value="AFZ36353.1"/>
    <property type="molecule type" value="Genomic_DNA"/>
</dbReference>
<dbReference type="STRING" id="111780.Sta7437_2832"/>
<dbReference type="RefSeq" id="WP_015194021.1">
    <property type="nucleotide sequence ID" value="NC_019748.1"/>
</dbReference>
<evidence type="ECO:0000313" key="2">
    <source>
        <dbReference type="Proteomes" id="UP000010473"/>
    </source>
</evidence>
<keyword evidence="2" id="KW-1185">Reference proteome</keyword>
<reference evidence="2" key="1">
    <citation type="journal article" date="2013" name="Proc. Natl. Acad. Sci. U.S.A.">
        <title>Improving the coverage of the cyanobacterial phylum using diversity-driven genome sequencing.</title>
        <authorList>
            <person name="Shih P.M."/>
            <person name="Wu D."/>
            <person name="Latifi A."/>
            <person name="Axen S.D."/>
            <person name="Fewer D.P."/>
            <person name="Talla E."/>
            <person name="Calteau A."/>
            <person name="Cai F."/>
            <person name="Tandeau de Marsac N."/>
            <person name="Rippka R."/>
            <person name="Herdman M."/>
            <person name="Sivonen K."/>
            <person name="Coursin T."/>
            <person name="Laurent T."/>
            <person name="Goodwin L."/>
            <person name="Nolan M."/>
            <person name="Davenport K.W."/>
            <person name="Han C.S."/>
            <person name="Rubin E.M."/>
            <person name="Eisen J.A."/>
            <person name="Woyke T."/>
            <person name="Gugger M."/>
            <person name="Kerfeld C.A."/>
        </authorList>
    </citation>
    <scope>NUCLEOTIDE SEQUENCE [LARGE SCALE GENOMIC DNA]</scope>
    <source>
        <strain evidence="2">ATCC 29371 / PCC 7437</strain>
    </source>
</reference>